<sequence>MPYPKNPSTRTLKWDSFNKDKLNYMKFTLEPHMENGLKLDQLNFWNQLSQEYSFDIVRGIDKETLLSKDEL</sequence>
<dbReference type="InterPro" id="IPR029058">
    <property type="entry name" value="AB_hydrolase_fold"/>
</dbReference>
<evidence type="ECO:0000313" key="1">
    <source>
        <dbReference type="Proteomes" id="UP000887540"/>
    </source>
</evidence>
<accession>A0A914D220</accession>
<dbReference type="Proteomes" id="UP000887540">
    <property type="component" value="Unplaced"/>
</dbReference>
<name>A0A914D220_9BILA</name>
<dbReference type="Gene3D" id="3.40.50.1820">
    <property type="entry name" value="alpha/beta hydrolase"/>
    <property type="match status" value="1"/>
</dbReference>
<evidence type="ECO:0000313" key="2">
    <source>
        <dbReference type="WBParaSite" id="ACRNAN_scaffold17019.g18944.t1"/>
    </source>
</evidence>
<dbReference type="WBParaSite" id="ACRNAN_scaffold17019.g18944.t1">
    <property type="protein sequence ID" value="ACRNAN_scaffold17019.g18944.t1"/>
    <property type="gene ID" value="ACRNAN_scaffold17019.g18944"/>
</dbReference>
<protein>
    <submittedName>
        <fullName evidence="2">Uncharacterized protein</fullName>
    </submittedName>
</protein>
<dbReference type="AlphaFoldDB" id="A0A914D220"/>
<proteinExistence type="predicted"/>
<keyword evidence="1" id="KW-1185">Reference proteome</keyword>
<organism evidence="1 2">
    <name type="scientific">Acrobeloides nanus</name>
    <dbReference type="NCBI Taxonomy" id="290746"/>
    <lineage>
        <taxon>Eukaryota</taxon>
        <taxon>Metazoa</taxon>
        <taxon>Ecdysozoa</taxon>
        <taxon>Nematoda</taxon>
        <taxon>Chromadorea</taxon>
        <taxon>Rhabditida</taxon>
        <taxon>Tylenchina</taxon>
        <taxon>Cephalobomorpha</taxon>
        <taxon>Cephaloboidea</taxon>
        <taxon>Cephalobidae</taxon>
        <taxon>Acrobeloides</taxon>
    </lineage>
</organism>
<reference evidence="2" key="1">
    <citation type="submission" date="2022-11" db="UniProtKB">
        <authorList>
            <consortium name="WormBaseParasite"/>
        </authorList>
    </citation>
    <scope>IDENTIFICATION</scope>
</reference>